<evidence type="ECO:0000313" key="3">
    <source>
        <dbReference type="Proteomes" id="UP001140949"/>
    </source>
</evidence>
<keyword evidence="3" id="KW-1185">Reference proteome</keyword>
<comment type="caution">
    <text evidence="2">The sequence shown here is derived from an EMBL/GenBank/DDBJ whole genome shotgun (WGS) entry which is preliminary data.</text>
</comment>
<organism evidence="2 3">
    <name type="scientific">Iris pallida</name>
    <name type="common">Sweet iris</name>
    <dbReference type="NCBI Taxonomy" id="29817"/>
    <lineage>
        <taxon>Eukaryota</taxon>
        <taxon>Viridiplantae</taxon>
        <taxon>Streptophyta</taxon>
        <taxon>Embryophyta</taxon>
        <taxon>Tracheophyta</taxon>
        <taxon>Spermatophyta</taxon>
        <taxon>Magnoliopsida</taxon>
        <taxon>Liliopsida</taxon>
        <taxon>Asparagales</taxon>
        <taxon>Iridaceae</taxon>
        <taxon>Iridoideae</taxon>
        <taxon>Irideae</taxon>
        <taxon>Iris</taxon>
    </lineage>
</organism>
<protein>
    <submittedName>
        <fullName evidence="2">Cytochrome f (Plastid)</fullName>
    </submittedName>
</protein>
<reference evidence="2" key="2">
    <citation type="submission" date="2023-04" db="EMBL/GenBank/DDBJ databases">
        <authorList>
            <person name="Bruccoleri R.E."/>
            <person name="Oakeley E.J."/>
            <person name="Faust A.-M."/>
            <person name="Dessus-Babus S."/>
            <person name="Altorfer M."/>
            <person name="Burckhardt D."/>
            <person name="Oertli M."/>
            <person name="Naumann U."/>
            <person name="Petersen F."/>
            <person name="Wong J."/>
        </authorList>
    </citation>
    <scope>NUCLEOTIDE SEQUENCE</scope>
    <source>
        <strain evidence="2">GSM-AAB239-AS_SAM_17_03QT</strain>
        <tissue evidence="2">Leaf</tissue>
    </source>
</reference>
<feature type="transmembrane region" description="Helical" evidence="1">
    <location>
        <begin position="20"/>
        <end position="39"/>
    </location>
</feature>
<accession>A0AAX6F7X1</accession>
<name>A0AAX6F7X1_IRIPA</name>
<keyword evidence="1" id="KW-0812">Transmembrane</keyword>
<gene>
    <name evidence="2" type="ORF">M6B38_148135</name>
</gene>
<dbReference type="Proteomes" id="UP001140949">
    <property type="component" value="Unassembled WGS sequence"/>
</dbReference>
<dbReference type="EMBL" id="JANAVB010031019">
    <property type="protein sequence ID" value="KAJ6812557.1"/>
    <property type="molecule type" value="Genomic_DNA"/>
</dbReference>
<evidence type="ECO:0000313" key="2">
    <source>
        <dbReference type="EMBL" id="KAJ6812557.1"/>
    </source>
</evidence>
<dbReference type="AlphaFoldDB" id="A0AAX6F7X1"/>
<keyword evidence="1" id="KW-0472">Membrane</keyword>
<proteinExistence type="predicted"/>
<reference evidence="2" key="1">
    <citation type="journal article" date="2023" name="GigaByte">
        <title>Genome assembly of the bearded iris, Iris pallida Lam.</title>
        <authorList>
            <person name="Bruccoleri R.E."/>
            <person name="Oakeley E.J."/>
            <person name="Faust A.M.E."/>
            <person name="Altorfer M."/>
            <person name="Dessus-Babus S."/>
            <person name="Burckhardt D."/>
            <person name="Oertli M."/>
            <person name="Naumann U."/>
            <person name="Petersen F."/>
            <person name="Wong J."/>
        </authorList>
    </citation>
    <scope>NUCLEOTIDE SEQUENCE</scope>
    <source>
        <strain evidence="2">GSM-AAB239-AS_SAM_17_03QT</strain>
    </source>
</reference>
<sequence>MQNRNSFSWVKEQMTRSISVLIMIYVITRASFSNAYPIMCSKVMKIHEKQRGELYVQIAI</sequence>
<keyword evidence="1" id="KW-1133">Transmembrane helix</keyword>
<evidence type="ECO:0000256" key="1">
    <source>
        <dbReference type="SAM" id="Phobius"/>
    </source>
</evidence>